<reference evidence="2" key="1">
    <citation type="submission" date="2009-09" db="EMBL/GenBank/DDBJ databases">
        <title>The complete chromosome of Sebaldella termitidis ATCC 33386.</title>
        <authorList>
            <consortium name="US DOE Joint Genome Institute (JGI-PGF)"/>
            <person name="Lucas S."/>
            <person name="Copeland A."/>
            <person name="Lapidus A."/>
            <person name="Glavina del Rio T."/>
            <person name="Dalin E."/>
            <person name="Tice H."/>
            <person name="Bruce D."/>
            <person name="Goodwin L."/>
            <person name="Pitluck S."/>
            <person name="Kyrpides N."/>
            <person name="Mavromatis K."/>
            <person name="Ivanova N."/>
            <person name="Mikhailova N."/>
            <person name="Sims D."/>
            <person name="Meincke L."/>
            <person name="Brettin T."/>
            <person name="Detter J.C."/>
            <person name="Han C."/>
            <person name="Larimer F."/>
            <person name="Land M."/>
            <person name="Hauser L."/>
            <person name="Markowitz V."/>
            <person name="Cheng J.F."/>
            <person name="Hugenholtz P."/>
            <person name="Woyke T."/>
            <person name="Wu D."/>
            <person name="Eisen J.A."/>
        </authorList>
    </citation>
    <scope>NUCLEOTIDE SEQUENCE [LARGE SCALE GENOMIC DNA]</scope>
    <source>
        <strain evidence="2">ATCC 33386 / NCTC 11300</strain>
    </source>
</reference>
<reference evidence="1 2" key="2">
    <citation type="journal article" date="2010" name="Stand. Genomic Sci.">
        <title>Complete genome sequence of Sebaldella termitidis type strain (NCTC 11300).</title>
        <authorList>
            <person name="Harmon-Smith M."/>
            <person name="Celia L."/>
            <person name="Chertkov O."/>
            <person name="Lapidus A."/>
            <person name="Copeland A."/>
            <person name="Glavina Del Rio T."/>
            <person name="Nolan M."/>
            <person name="Lucas S."/>
            <person name="Tice H."/>
            <person name="Cheng J.F."/>
            <person name="Han C."/>
            <person name="Detter J.C."/>
            <person name="Bruce D."/>
            <person name="Goodwin L."/>
            <person name="Pitluck S."/>
            <person name="Pati A."/>
            <person name="Liolios K."/>
            <person name="Ivanova N."/>
            <person name="Mavromatis K."/>
            <person name="Mikhailova N."/>
            <person name="Chen A."/>
            <person name="Palaniappan K."/>
            <person name="Land M."/>
            <person name="Hauser L."/>
            <person name="Chang Y.J."/>
            <person name="Jeffries C.D."/>
            <person name="Brettin T."/>
            <person name="Goker M."/>
            <person name="Beck B."/>
            <person name="Bristow J."/>
            <person name="Eisen J.A."/>
            <person name="Markowitz V."/>
            <person name="Hugenholtz P."/>
            <person name="Kyrpides N.C."/>
            <person name="Klenk H.P."/>
            <person name="Chen F."/>
        </authorList>
    </citation>
    <scope>NUCLEOTIDE SEQUENCE [LARGE SCALE GENOMIC DNA]</scope>
    <source>
        <strain evidence="2">ATCC 33386 / NCTC 11300</strain>
    </source>
</reference>
<evidence type="ECO:0000313" key="1">
    <source>
        <dbReference type="EMBL" id="ACZ10570.1"/>
    </source>
</evidence>
<proteinExistence type="predicted"/>
<accession>D1ART4</accession>
<dbReference type="STRING" id="526218.Sterm_3736"/>
<organism evidence="1 2">
    <name type="scientific">Sebaldella termitidis (strain ATCC 33386 / NCTC 11300)</name>
    <dbReference type="NCBI Taxonomy" id="526218"/>
    <lineage>
        <taxon>Bacteria</taxon>
        <taxon>Fusobacteriati</taxon>
        <taxon>Fusobacteriota</taxon>
        <taxon>Fusobacteriia</taxon>
        <taxon>Fusobacteriales</taxon>
        <taxon>Leptotrichiaceae</taxon>
        <taxon>Sebaldella</taxon>
    </lineage>
</organism>
<keyword evidence="2" id="KW-1185">Reference proteome</keyword>
<dbReference type="HOGENOM" id="CLU_183079_0_0_0"/>
<dbReference type="RefSeq" id="WP_012863152.1">
    <property type="nucleotide sequence ID" value="NC_013517.1"/>
</dbReference>
<dbReference type="KEGG" id="str:Sterm_3736"/>
<dbReference type="EMBL" id="CP001739">
    <property type="protein sequence ID" value="ACZ10570.1"/>
    <property type="molecule type" value="Genomic_DNA"/>
</dbReference>
<name>D1ART4_SEBTE</name>
<gene>
    <name evidence="1" type="ordered locus">Sterm_3736</name>
</gene>
<protein>
    <submittedName>
        <fullName evidence="1">Uncharacterized protein</fullName>
    </submittedName>
</protein>
<dbReference type="AlphaFoldDB" id="D1ART4"/>
<dbReference type="Proteomes" id="UP000000845">
    <property type="component" value="Chromosome"/>
</dbReference>
<evidence type="ECO:0000313" key="2">
    <source>
        <dbReference type="Proteomes" id="UP000000845"/>
    </source>
</evidence>
<sequence length="92" mass="10741">MKFIKIEKCLLLSDKNGNYDNIYSLISIYCGKKEIYYLYIGCKKDMTGYLQVWCNVCKHGIYISRIGILKKAKMVEMDDKTIDFDSLVPSYT</sequence>